<dbReference type="BioCyc" id="PSYR629263:G11X0-5353-MONOMER"/>
<gene>
    <name evidence="1" type="ORF">PSYPI_29099</name>
</gene>
<evidence type="ECO:0000313" key="2">
    <source>
        <dbReference type="Proteomes" id="UP000004986"/>
    </source>
</evidence>
<accession>F3GGE8</accession>
<proteinExistence type="predicted"/>
<organism evidence="1 2">
    <name type="scientific">Pseudomonas syringae pv. pisi str. 1704B</name>
    <dbReference type="NCBI Taxonomy" id="629263"/>
    <lineage>
        <taxon>Bacteria</taxon>
        <taxon>Pseudomonadati</taxon>
        <taxon>Pseudomonadota</taxon>
        <taxon>Gammaproteobacteria</taxon>
        <taxon>Pseudomonadales</taxon>
        <taxon>Pseudomonadaceae</taxon>
        <taxon>Pseudomonas</taxon>
        <taxon>Pseudomonas syringae</taxon>
    </lineage>
</organism>
<protein>
    <submittedName>
        <fullName evidence="1">Uncharacterized protein</fullName>
    </submittedName>
</protein>
<dbReference type="AlphaFoldDB" id="F3GGE8"/>
<keyword evidence="2" id="KW-1185">Reference proteome</keyword>
<dbReference type="Proteomes" id="UP000004986">
    <property type="component" value="Unassembled WGS sequence"/>
</dbReference>
<reference evidence="1 2" key="1">
    <citation type="journal article" date="2011" name="PLoS Pathog.">
        <title>Dynamic evolution of pathogenicity revealed by sequencing and comparative genomics of 19 Pseudomonas syringae isolates.</title>
        <authorList>
            <person name="Baltrus D.A."/>
            <person name="Nishimura M.T."/>
            <person name="Romanchuk A."/>
            <person name="Chang J.H."/>
            <person name="Mukhtar M.S."/>
            <person name="Cherkis K."/>
            <person name="Roach J."/>
            <person name="Grant S.R."/>
            <person name="Jones C.D."/>
            <person name="Dangl J.L."/>
        </authorList>
    </citation>
    <scope>NUCLEOTIDE SEQUENCE [LARGE SCALE GENOMIC DNA]</scope>
    <source>
        <strain evidence="1 2">1704B</strain>
    </source>
</reference>
<evidence type="ECO:0000313" key="1">
    <source>
        <dbReference type="EMBL" id="EGH46148.1"/>
    </source>
</evidence>
<sequence>MVANFQRILRPAPSGLFFVWTIGITKLAIRGVTVSPDNAACEGIFGRLKAELFILAIGSQRA</sequence>
<dbReference type="HOGENOM" id="CLU_2900881_0_0_6"/>
<comment type="caution">
    <text evidence="1">The sequence shown here is derived from an EMBL/GenBank/DDBJ whole genome shotgun (WGS) entry which is preliminary data.</text>
</comment>
<dbReference type="EMBL" id="AEAI01001505">
    <property type="protein sequence ID" value="EGH46148.1"/>
    <property type="molecule type" value="Genomic_DNA"/>
</dbReference>
<name>F3GGE8_PSESJ</name>